<keyword evidence="2" id="KW-1185">Reference proteome</keyword>
<dbReference type="GO" id="GO:0016788">
    <property type="term" value="F:hydrolase activity, acting on ester bonds"/>
    <property type="evidence" value="ECO:0007669"/>
    <property type="project" value="UniProtKB-ARBA"/>
</dbReference>
<evidence type="ECO:0000313" key="2">
    <source>
        <dbReference type="Proteomes" id="UP000054396"/>
    </source>
</evidence>
<protein>
    <submittedName>
        <fullName evidence="1">Uncharacterized protein</fullName>
    </submittedName>
</protein>
<dbReference type="InterPro" id="IPR036514">
    <property type="entry name" value="SGNH_hydro_sf"/>
</dbReference>
<name>A0A0W7WES8_9RHOB</name>
<dbReference type="AlphaFoldDB" id="A0A0W7WES8"/>
<gene>
    <name evidence="1" type="ORF">AVJ23_20045</name>
</gene>
<dbReference type="SUPFAM" id="SSF52266">
    <property type="entry name" value="SGNH hydrolase"/>
    <property type="match status" value="1"/>
</dbReference>
<organism evidence="1 2">
    <name type="scientific">Pseudoponticoccus marisrubri</name>
    <dbReference type="NCBI Taxonomy" id="1685382"/>
    <lineage>
        <taxon>Bacteria</taxon>
        <taxon>Pseudomonadati</taxon>
        <taxon>Pseudomonadota</taxon>
        <taxon>Alphaproteobacteria</taxon>
        <taxon>Rhodobacterales</taxon>
        <taxon>Roseobacteraceae</taxon>
        <taxon>Pseudoponticoccus</taxon>
    </lineage>
</organism>
<dbReference type="EMBL" id="LPXO01000019">
    <property type="protein sequence ID" value="KUF08983.1"/>
    <property type="molecule type" value="Genomic_DNA"/>
</dbReference>
<accession>A0A0W7WES8</accession>
<dbReference type="CDD" id="cd00229">
    <property type="entry name" value="SGNH_hydrolase"/>
    <property type="match status" value="1"/>
</dbReference>
<evidence type="ECO:0000313" key="1">
    <source>
        <dbReference type="EMBL" id="KUF08983.1"/>
    </source>
</evidence>
<dbReference type="Proteomes" id="UP000054396">
    <property type="component" value="Unassembled WGS sequence"/>
</dbReference>
<comment type="caution">
    <text evidence="1">The sequence shown here is derived from an EMBL/GenBank/DDBJ whole genome shotgun (WGS) entry which is preliminary data.</text>
</comment>
<dbReference type="STRING" id="1685382.AVJ23_20045"/>
<sequence length="320" mass="35692">MTNLAVGANSCLDGLARAKSADLSGVDVTVIEYAINDRMLLSYCGEETWLNAYEGLVRHLRREYPKMHVLPLILGRRGKNFFADQDVMRTGIMALARRYTLPVVDFDALMHRELPRFEEFKTIYRDGAHYLPPLIPSHLATMVAGAIAQCLLRGRPLEVPLPEPVGTGPFDDAQVMPLDALAPGELARERFENSRFQADAVFLPVGTHLDLGQEAGTPISVGYVSDRRSCDMVIETAGHRMRLHTQHELIATGEFEFLLRTTLPRRRHAAHLKGGPIRIHALHADQLGPGSDEFQKGYKMLANRSDGPQGLSLVRILRRL</sequence>
<proteinExistence type="predicted"/>
<reference evidence="1 2" key="1">
    <citation type="submission" date="2015-12" db="EMBL/GenBank/DDBJ databases">
        <authorList>
            <person name="Shamseldin A."/>
            <person name="Moawad H."/>
            <person name="Abd El-Rahim W.M."/>
            <person name="Sadowsky M.J."/>
        </authorList>
    </citation>
    <scope>NUCLEOTIDE SEQUENCE [LARGE SCALE GENOMIC DNA]</scope>
    <source>
        <strain evidence="1 2">SJ5A-1</strain>
    </source>
</reference>
<dbReference type="Gene3D" id="3.40.50.1110">
    <property type="entry name" value="SGNH hydrolase"/>
    <property type="match status" value="1"/>
</dbReference>